<dbReference type="EMBL" id="JARKIE010000227">
    <property type="protein sequence ID" value="KAJ7664123.1"/>
    <property type="molecule type" value="Genomic_DNA"/>
</dbReference>
<protein>
    <submittedName>
        <fullName evidence="2">Uncharacterized protein</fullName>
    </submittedName>
</protein>
<evidence type="ECO:0000313" key="2">
    <source>
        <dbReference type="EMBL" id="KAJ7664123.1"/>
    </source>
</evidence>
<reference evidence="2" key="1">
    <citation type="submission" date="2023-03" db="EMBL/GenBank/DDBJ databases">
        <title>Massive genome expansion in bonnet fungi (Mycena s.s.) driven by repeated elements and novel gene families across ecological guilds.</title>
        <authorList>
            <consortium name="Lawrence Berkeley National Laboratory"/>
            <person name="Harder C.B."/>
            <person name="Miyauchi S."/>
            <person name="Viragh M."/>
            <person name="Kuo A."/>
            <person name="Thoen E."/>
            <person name="Andreopoulos B."/>
            <person name="Lu D."/>
            <person name="Skrede I."/>
            <person name="Drula E."/>
            <person name="Henrissat B."/>
            <person name="Morin E."/>
            <person name="Kohler A."/>
            <person name="Barry K."/>
            <person name="LaButti K."/>
            <person name="Morin E."/>
            <person name="Salamov A."/>
            <person name="Lipzen A."/>
            <person name="Mereny Z."/>
            <person name="Hegedus B."/>
            <person name="Baldrian P."/>
            <person name="Stursova M."/>
            <person name="Weitz H."/>
            <person name="Taylor A."/>
            <person name="Grigoriev I.V."/>
            <person name="Nagy L.G."/>
            <person name="Martin F."/>
            <person name="Kauserud H."/>
        </authorList>
    </citation>
    <scope>NUCLEOTIDE SEQUENCE</scope>
    <source>
        <strain evidence="2">CBHHK067</strain>
    </source>
</reference>
<proteinExistence type="predicted"/>
<evidence type="ECO:0000313" key="3">
    <source>
        <dbReference type="Proteomes" id="UP001221757"/>
    </source>
</evidence>
<accession>A0AAD7G6B9</accession>
<dbReference type="AlphaFoldDB" id="A0AAD7G6B9"/>
<sequence>MPVAQTRVPAALAHQAGRRHEGDACGALSRRTTASRLRRPHPPIKGGLAEKPRSRTHSFSALRAARVRLPLHVGDVPRPALREEARWLERRLEVDDEEAAARGEDDLSPPALPLPLPAPLRSPPPSAPILVRLSLPAPAPLLLQLIKNALPPAAAAAGVEQRQRRASWAGVQAGSSRTGSAQSRRGAKFTMFVALALVRGQGACVCSVDGCDEWER</sequence>
<organism evidence="2 3">
    <name type="scientific">Mycena rosella</name>
    <name type="common">Pink bonnet</name>
    <name type="synonym">Agaricus rosellus</name>
    <dbReference type="NCBI Taxonomy" id="1033263"/>
    <lineage>
        <taxon>Eukaryota</taxon>
        <taxon>Fungi</taxon>
        <taxon>Dikarya</taxon>
        <taxon>Basidiomycota</taxon>
        <taxon>Agaricomycotina</taxon>
        <taxon>Agaricomycetes</taxon>
        <taxon>Agaricomycetidae</taxon>
        <taxon>Agaricales</taxon>
        <taxon>Marasmiineae</taxon>
        <taxon>Mycenaceae</taxon>
        <taxon>Mycena</taxon>
    </lineage>
</organism>
<feature type="region of interest" description="Disordered" evidence="1">
    <location>
        <begin position="1"/>
        <end position="55"/>
    </location>
</feature>
<dbReference type="Proteomes" id="UP001221757">
    <property type="component" value="Unassembled WGS sequence"/>
</dbReference>
<keyword evidence="3" id="KW-1185">Reference proteome</keyword>
<evidence type="ECO:0000256" key="1">
    <source>
        <dbReference type="SAM" id="MobiDB-lite"/>
    </source>
</evidence>
<comment type="caution">
    <text evidence="2">The sequence shown here is derived from an EMBL/GenBank/DDBJ whole genome shotgun (WGS) entry which is preliminary data.</text>
</comment>
<gene>
    <name evidence="2" type="ORF">B0H17DRAFT_1211470</name>
</gene>
<name>A0AAD7G6B9_MYCRO</name>